<dbReference type="SUPFAM" id="SSF160379">
    <property type="entry name" value="SP0830-like"/>
    <property type="match status" value="1"/>
</dbReference>
<reference evidence="1" key="1">
    <citation type="submission" date="2019-08" db="EMBL/GenBank/DDBJ databases">
        <authorList>
            <person name="Kucharzyk K."/>
            <person name="Murdoch R.W."/>
            <person name="Higgins S."/>
            <person name="Loffler F."/>
        </authorList>
    </citation>
    <scope>NUCLEOTIDE SEQUENCE</scope>
</reference>
<protein>
    <recommendedName>
        <fullName evidence="2">DUF1697 domain-containing protein</fullName>
    </recommendedName>
</protein>
<dbReference type="PANTHER" id="PTHR36439:SF1">
    <property type="entry name" value="DUF1697 DOMAIN-CONTAINING PROTEIN"/>
    <property type="match status" value="1"/>
</dbReference>
<proteinExistence type="predicted"/>
<dbReference type="AlphaFoldDB" id="A0A645C1T1"/>
<dbReference type="InterPro" id="IPR012545">
    <property type="entry name" value="DUF1697"/>
</dbReference>
<evidence type="ECO:0000313" key="1">
    <source>
        <dbReference type="EMBL" id="MPM71720.1"/>
    </source>
</evidence>
<dbReference type="PIRSF" id="PIRSF008502">
    <property type="entry name" value="UCP008502"/>
    <property type="match status" value="1"/>
</dbReference>
<name>A0A645C1T1_9ZZZZ</name>
<dbReference type="Gene3D" id="3.30.70.1280">
    <property type="entry name" value="SP0830-like domains"/>
    <property type="match status" value="1"/>
</dbReference>
<dbReference type="EMBL" id="VSSQ01024293">
    <property type="protein sequence ID" value="MPM71720.1"/>
    <property type="molecule type" value="Genomic_DNA"/>
</dbReference>
<sequence length="158" mass="17952">MASYISIIRGINVSGQKLIKMTDLRQLYENLGFEKVTTYLQSGNVLFFSTEKDARVLEELIASVIKNSFGFDVPVIVLKAETLEVIIRDNPFVHDEDKDVSFLYVTFLSASPLKSPDLEKILTKRKPREEIAFVSNVVYLYCPNGYGTTKLNNNFLET</sequence>
<dbReference type="Pfam" id="PF08002">
    <property type="entry name" value="DUF1697"/>
    <property type="match status" value="1"/>
</dbReference>
<accession>A0A645C1T1</accession>
<evidence type="ECO:0008006" key="2">
    <source>
        <dbReference type="Google" id="ProtNLM"/>
    </source>
</evidence>
<organism evidence="1">
    <name type="scientific">bioreactor metagenome</name>
    <dbReference type="NCBI Taxonomy" id="1076179"/>
    <lineage>
        <taxon>unclassified sequences</taxon>
        <taxon>metagenomes</taxon>
        <taxon>ecological metagenomes</taxon>
    </lineage>
</organism>
<comment type="caution">
    <text evidence="1">The sequence shown here is derived from an EMBL/GenBank/DDBJ whole genome shotgun (WGS) entry which is preliminary data.</text>
</comment>
<gene>
    <name evidence="1" type="ORF">SDC9_118690</name>
</gene>
<dbReference type="PANTHER" id="PTHR36439">
    <property type="entry name" value="BLL4334 PROTEIN"/>
    <property type="match status" value="1"/>
</dbReference>